<protein>
    <submittedName>
        <fullName evidence="6">SLC13 family permease</fullName>
    </submittedName>
</protein>
<dbReference type="GO" id="GO:1905039">
    <property type="term" value="P:carboxylic acid transmembrane transport"/>
    <property type="evidence" value="ECO:0007669"/>
    <property type="project" value="UniProtKB-ARBA"/>
</dbReference>
<feature type="transmembrane region" description="Helical" evidence="5">
    <location>
        <begin position="469"/>
        <end position="491"/>
    </location>
</feature>
<keyword evidence="3 5" id="KW-1133">Transmembrane helix</keyword>
<evidence type="ECO:0000256" key="2">
    <source>
        <dbReference type="ARBA" id="ARBA00022692"/>
    </source>
</evidence>
<feature type="transmembrane region" description="Helical" evidence="5">
    <location>
        <begin position="435"/>
        <end position="457"/>
    </location>
</feature>
<dbReference type="Proteomes" id="UP001218638">
    <property type="component" value="Chromosome"/>
</dbReference>
<dbReference type="Pfam" id="PF00939">
    <property type="entry name" value="Na_sulph_symp"/>
    <property type="match status" value="1"/>
</dbReference>
<dbReference type="RefSeq" id="WP_330929305.1">
    <property type="nucleotide sequence ID" value="NZ_CP119075.1"/>
</dbReference>
<feature type="transmembrane region" description="Helical" evidence="5">
    <location>
        <begin position="347"/>
        <end position="365"/>
    </location>
</feature>
<keyword evidence="4 5" id="KW-0472">Membrane</keyword>
<sequence>MPPARATPPASSSAPRFGLRQQIGAVLGPLVLILTWTLPAPAGMSDEAWRTVGVAGLMAIWWISETVPIPVTALLPIVLFPLGGLAPIKEVMPPYANPIVFLFLGGFLLALAMERTGLHRRIAFGLIGVLGLRPRRIIAGFLMTAALLSMWVSNTATALMMLPIAISVIALLPEELRDKPENRAFATALLLAVAYGATTGGMGTLIGTPPNALLAGFMARSYDITIGFGQWMMIGVPVVLIALPIVYLVLTRFVFQVGEKPMAAVGELIASERAKLGLFQGAERTVAIVFSLTALCWVFRPLLADFVPMLNDTTIAIAGAFVLFLLPDRDRPGQPIMNWATARALPWDVLLLFGGGLSLAGRIQSSGLSVWLGDQTAGLGGLPVILIVAILCFGILMLTELTSNTATAATFLPVIAAVAISLGQHPMLLLAPTALAANCSYMMPVGTPPNAIVFGSGSITLPQMAKTGLWLNLLLVPIIVGVLWLLGPLVFGIEVNVLPDWAIVTP</sequence>
<feature type="transmembrane region" description="Helical" evidence="5">
    <location>
        <begin position="405"/>
        <end position="423"/>
    </location>
</feature>
<dbReference type="GO" id="GO:0008514">
    <property type="term" value="F:organic anion transmembrane transporter activity"/>
    <property type="evidence" value="ECO:0007669"/>
    <property type="project" value="UniProtKB-ARBA"/>
</dbReference>
<feature type="transmembrane region" description="Helical" evidence="5">
    <location>
        <begin position="377"/>
        <end position="398"/>
    </location>
</feature>
<evidence type="ECO:0000256" key="1">
    <source>
        <dbReference type="ARBA" id="ARBA00004141"/>
    </source>
</evidence>
<dbReference type="AlphaFoldDB" id="A0AAF0CND2"/>
<feature type="transmembrane region" description="Helical" evidence="5">
    <location>
        <begin position="124"/>
        <end position="145"/>
    </location>
</feature>
<keyword evidence="7" id="KW-1185">Reference proteome</keyword>
<feature type="transmembrane region" description="Helical" evidence="5">
    <location>
        <begin position="285"/>
        <end position="303"/>
    </location>
</feature>
<keyword evidence="2 5" id="KW-0812">Transmembrane</keyword>
<accession>A0AAF0CND2</accession>
<feature type="transmembrane region" description="Helical" evidence="5">
    <location>
        <begin position="228"/>
        <end position="250"/>
    </location>
</feature>
<name>A0AAF0CND2_9BACT</name>
<feature type="transmembrane region" description="Helical" evidence="5">
    <location>
        <begin position="184"/>
        <end position="208"/>
    </location>
</feature>
<dbReference type="GO" id="GO:0005886">
    <property type="term" value="C:plasma membrane"/>
    <property type="evidence" value="ECO:0007669"/>
    <property type="project" value="TreeGrafter"/>
</dbReference>
<comment type="subcellular location">
    <subcellularLocation>
        <location evidence="1">Membrane</location>
        <topology evidence="1">Multi-pass membrane protein</topology>
    </subcellularLocation>
</comment>
<evidence type="ECO:0000256" key="3">
    <source>
        <dbReference type="ARBA" id="ARBA00022989"/>
    </source>
</evidence>
<gene>
    <name evidence="6" type="ORF">PXH66_00660</name>
</gene>
<dbReference type="NCBIfam" id="TIGR00785">
    <property type="entry name" value="dass"/>
    <property type="match status" value="1"/>
</dbReference>
<dbReference type="PANTHER" id="PTHR10283">
    <property type="entry name" value="SOLUTE CARRIER FAMILY 13 MEMBER"/>
    <property type="match status" value="1"/>
</dbReference>
<evidence type="ECO:0000313" key="6">
    <source>
        <dbReference type="EMBL" id="WED65358.1"/>
    </source>
</evidence>
<reference evidence="6" key="1">
    <citation type="submission" date="2023-03" db="EMBL/GenBank/DDBJ databases">
        <title>Lomoglobus Profundus gen. nov., sp. nov., a novel member of the phylum Verrucomicrobia, isolated from deep-marine sediment of South China Sea.</title>
        <authorList>
            <person name="Ahmad T."/>
            <person name="Ishaq S.E."/>
            <person name="Wang F."/>
        </authorList>
    </citation>
    <scope>NUCLEOTIDE SEQUENCE</scope>
    <source>
        <strain evidence="6">LMO-M01</strain>
    </source>
</reference>
<feature type="transmembrane region" description="Helical" evidence="5">
    <location>
        <begin position="23"/>
        <end position="42"/>
    </location>
</feature>
<evidence type="ECO:0000313" key="7">
    <source>
        <dbReference type="Proteomes" id="UP001218638"/>
    </source>
</evidence>
<feature type="transmembrane region" description="Helical" evidence="5">
    <location>
        <begin position="151"/>
        <end position="172"/>
    </location>
</feature>
<organism evidence="6 7">
    <name type="scientific">Synoicihabitans lomoniglobus</name>
    <dbReference type="NCBI Taxonomy" id="2909285"/>
    <lineage>
        <taxon>Bacteria</taxon>
        <taxon>Pseudomonadati</taxon>
        <taxon>Verrucomicrobiota</taxon>
        <taxon>Opitutia</taxon>
        <taxon>Opitutales</taxon>
        <taxon>Opitutaceae</taxon>
        <taxon>Synoicihabitans</taxon>
    </lineage>
</organism>
<proteinExistence type="predicted"/>
<dbReference type="PANTHER" id="PTHR10283:SF82">
    <property type="entry name" value="SOLUTE CARRIER FAMILY 13 MEMBER 2"/>
    <property type="match status" value="1"/>
</dbReference>
<feature type="transmembrane region" description="Helical" evidence="5">
    <location>
        <begin position="94"/>
        <end position="112"/>
    </location>
</feature>
<dbReference type="EMBL" id="CP119075">
    <property type="protein sequence ID" value="WED65358.1"/>
    <property type="molecule type" value="Genomic_DNA"/>
</dbReference>
<feature type="transmembrane region" description="Helical" evidence="5">
    <location>
        <begin position="309"/>
        <end position="326"/>
    </location>
</feature>
<dbReference type="KEGG" id="slom:PXH66_00660"/>
<evidence type="ECO:0000256" key="4">
    <source>
        <dbReference type="ARBA" id="ARBA00023136"/>
    </source>
</evidence>
<evidence type="ECO:0000256" key="5">
    <source>
        <dbReference type="SAM" id="Phobius"/>
    </source>
</evidence>
<dbReference type="InterPro" id="IPR001898">
    <property type="entry name" value="SLC13A/DASS"/>
</dbReference>